<gene>
    <name evidence="1" type="ORF">SAMN05660909_00072</name>
</gene>
<dbReference type="EMBL" id="FNRL01000001">
    <property type="protein sequence ID" value="SDZ90543.1"/>
    <property type="molecule type" value="Genomic_DNA"/>
</dbReference>
<reference evidence="2" key="1">
    <citation type="submission" date="2016-10" db="EMBL/GenBank/DDBJ databases">
        <authorList>
            <person name="Varghese N."/>
            <person name="Submissions S."/>
        </authorList>
    </citation>
    <scope>NUCLEOTIDE SEQUENCE [LARGE SCALE GENOMIC DNA]</scope>
    <source>
        <strain evidence="2">DSM 23920</strain>
    </source>
</reference>
<proteinExistence type="predicted"/>
<keyword evidence="2" id="KW-1185">Reference proteome</keyword>
<sequence length="51" mass="5824">MKTKEKNTEKLVKVPQAGVLSLVADKIKNKVLFPEKVERIKQYLKNAEVAK</sequence>
<name>A0A1H3WTT8_9BACT</name>
<evidence type="ECO:0000313" key="2">
    <source>
        <dbReference type="Proteomes" id="UP000199656"/>
    </source>
</evidence>
<organism evidence="1 2">
    <name type="scientific">Chitinophaga terrae</name>
    <name type="common">ex Kim and Jung 2007</name>
    <dbReference type="NCBI Taxonomy" id="408074"/>
    <lineage>
        <taxon>Bacteria</taxon>
        <taxon>Pseudomonadati</taxon>
        <taxon>Bacteroidota</taxon>
        <taxon>Chitinophagia</taxon>
        <taxon>Chitinophagales</taxon>
        <taxon>Chitinophagaceae</taxon>
        <taxon>Chitinophaga</taxon>
    </lineage>
</organism>
<dbReference type="Proteomes" id="UP000199656">
    <property type="component" value="Unassembled WGS sequence"/>
</dbReference>
<accession>A0A1H3WTT8</accession>
<protein>
    <submittedName>
        <fullName evidence="1">Uncharacterized protein</fullName>
    </submittedName>
</protein>
<evidence type="ECO:0000313" key="1">
    <source>
        <dbReference type="EMBL" id="SDZ90543.1"/>
    </source>
</evidence>
<dbReference type="RefSeq" id="WP_168927837.1">
    <property type="nucleotide sequence ID" value="NZ_BKAT01000015.1"/>
</dbReference>
<dbReference type="STRING" id="408074.SAMN05660909_00072"/>
<dbReference type="AlphaFoldDB" id="A0A1H3WTT8"/>